<evidence type="ECO:0000256" key="5">
    <source>
        <dbReference type="ARBA" id="ARBA00022679"/>
    </source>
</evidence>
<comment type="subcellular location">
    <subcellularLocation>
        <location evidence="2">Chromosome</location>
    </subcellularLocation>
    <subcellularLocation>
        <location evidence="1">Nucleus</location>
    </subcellularLocation>
</comment>
<dbReference type="Pfam" id="PF00856">
    <property type="entry name" value="SET"/>
    <property type="match status" value="1"/>
</dbReference>
<reference evidence="9 10" key="1">
    <citation type="submission" date="2015-08" db="EMBL/GenBank/DDBJ databases">
        <title>Emmonsia species relationships and genome sequence.</title>
        <authorList>
            <person name="Cuomo C.A."/>
            <person name="Schwartz I.S."/>
            <person name="Kenyon C."/>
            <person name="De Hoog G.S."/>
            <person name="Govender N.P."/>
            <person name="Botha A."/>
            <person name="Moreno L."/>
            <person name="De Vries M."/>
            <person name="Munoz J.F."/>
            <person name="Stielow J.B."/>
        </authorList>
    </citation>
    <scope>NUCLEOTIDE SEQUENCE [LARGE SCALE GENOMIC DNA]</scope>
    <source>
        <strain evidence="9 10">EI222</strain>
    </source>
</reference>
<dbReference type="GO" id="GO:0008168">
    <property type="term" value="F:methyltransferase activity"/>
    <property type="evidence" value="ECO:0007669"/>
    <property type="project" value="UniProtKB-KW"/>
</dbReference>
<dbReference type="OrthoDB" id="308383at2759"/>
<evidence type="ECO:0000256" key="7">
    <source>
        <dbReference type="ARBA" id="ARBA00023242"/>
    </source>
</evidence>
<dbReference type="Proteomes" id="UP000242791">
    <property type="component" value="Unassembled WGS sequence"/>
</dbReference>
<evidence type="ECO:0000313" key="10">
    <source>
        <dbReference type="Proteomes" id="UP000242791"/>
    </source>
</evidence>
<keyword evidence="10" id="KW-1185">Reference proteome</keyword>
<protein>
    <recommendedName>
        <fullName evidence="8">SET domain-containing protein</fullName>
    </recommendedName>
</protein>
<evidence type="ECO:0000256" key="1">
    <source>
        <dbReference type="ARBA" id="ARBA00004123"/>
    </source>
</evidence>
<dbReference type="GO" id="GO:0005694">
    <property type="term" value="C:chromosome"/>
    <property type="evidence" value="ECO:0007669"/>
    <property type="project" value="UniProtKB-SubCell"/>
</dbReference>
<dbReference type="STRING" id="1658174.A0A1J9Q8W9"/>
<keyword evidence="7" id="KW-0539">Nucleus</keyword>
<evidence type="ECO:0000259" key="8">
    <source>
        <dbReference type="PROSITE" id="PS50280"/>
    </source>
</evidence>
<accession>A0A1J9Q8W9</accession>
<comment type="caution">
    <text evidence="9">The sequence shown here is derived from an EMBL/GenBank/DDBJ whole genome shotgun (WGS) entry which is preliminary data.</text>
</comment>
<evidence type="ECO:0000256" key="3">
    <source>
        <dbReference type="ARBA" id="ARBA00022454"/>
    </source>
</evidence>
<evidence type="ECO:0000256" key="6">
    <source>
        <dbReference type="ARBA" id="ARBA00022691"/>
    </source>
</evidence>
<sequence>MVPFGKPSWMTRCSKNLASVSPEIKAQVLLIMEQIYLDIHLASLENQKISSEHMSTNPTTFAATTNHILSSVGDVMMNEDAPRDVQLQRLRDLGKSLGWMMLAICSHSAHFITAAAGDNDDDGLWKELCTLIRSNDISIELFAKVRCSSWSPVYPSAARLGEGGQLKVEEQDTYPYVINPAQKTIYHPKYFTKGQENITKSRFLRNVFDPSETLRRQPRDGNCAMCNSSQLCQCMFQLAEEKHPLLELREYPDRGVGVRSLRSIKAGTFLGEYVGEIRDPAYRLGSTYGLHHTLRGRSIGVIDAAVYGNWTRYMNHSCRAGAVFVSTVVGDRACVLVRTIRDIAMFEEITVDYGDEYFRPRHRVCKCEEEVCRFNGGEVQWRRGRWRRR</sequence>
<dbReference type="GO" id="GO:0032259">
    <property type="term" value="P:methylation"/>
    <property type="evidence" value="ECO:0007669"/>
    <property type="project" value="UniProtKB-KW"/>
</dbReference>
<dbReference type="Gene3D" id="2.170.270.10">
    <property type="entry name" value="SET domain"/>
    <property type="match status" value="1"/>
</dbReference>
<proteinExistence type="predicted"/>
<dbReference type="VEuPathDB" id="FungiDB:ACJ73_09502"/>
<name>A0A1J9Q8W9_9EURO</name>
<gene>
    <name evidence="9" type="ORF">ACJ73_09502</name>
</gene>
<dbReference type="GO" id="GO:0005634">
    <property type="term" value="C:nucleus"/>
    <property type="evidence" value="ECO:0007669"/>
    <property type="project" value="UniProtKB-SubCell"/>
</dbReference>
<evidence type="ECO:0000256" key="4">
    <source>
        <dbReference type="ARBA" id="ARBA00022603"/>
    </source>
</evidence>
<dbReference type="SUPFAM" id="SSF82199">
    <property type="entry name" value="SET domain"/>
    <property type="match status" value="1"/>
</dbReference>
<dbReference type="InterPro" id="IPR050777">
    <property type="entry name" value="SET2_Histone-Lys_MeTrsfase"/>
</dbReference>
<keyword evidence="5" id="KW-0808">Transferase</keyword>
<dbReference type="PANTHER" id="PTHR22884">
    <property type="entry name" value="SET DOMAIN PROTEINS"/>
    <property type="match status" value="1"/>
</dbReference>
<dbReference type="SMART" id="SM00317">
    <property type="entry name" value="SET"/>
    <property type="match status" value="1"/>
</dbReference>
<keyword evidence="4" id="KW-0489">Methyltransferase</keyword>
<dbReference type="EMBL" id="LGTZ01002717">
    <property type="protein sequence ID" value="OJD11629.1"/>
    <property type="molecule type" value="Genomic_DNA"/>
</dbReference>
<keyword evidence="3" id="KW-0158">Chromosome</keyword>
<dbReference type="AlphaFoldDB" id="A0A1J9Q8W9"/>
<keyword evidence="6" id="KW-0949">S-adenosyl-L-methionine</keyword>
<organism evidence="9 10">
    <name type="scientific">Blastomyces percursus</name>
    <dbReference type="NCBI Taxonomy" id="1658174"/>
    <lineage>
        <taxon>Eukaryota</taxon>
        <taxon>Fungi</taxon>
        <taxon>Dikarya</taxon>
        <taxon>Ascomycota</taxon>
        <taxon>Pezizomycotina</taxon>
        <taxon>Eurotiomycetes</taxon>
        <taxon>Eurotiomycetidae</taxon>
        <taxon>Onygenales</taxon>
        <taxon>Ajellomycetaceae</taxon>
        <taxon>Blastomyces</taxon>
    </lineage>
</organism>
<dbReference type="InterPro" id="IPR001214">
    <property type="entry name" value="SET_dom"/>
</dbReference>
<dbReference type="PROSITE" id="PS50280">
    <property type="entry name" value="SET"/>
    <property type="match status" value="1"/>
</dbReference>
<evidence type="ECO:0000313" key="9">
    <source>
        <dbReference type="EMBL" id="OJD11629.1"/>
    </source>
</evidence>
<evidence type="ECO:0000256" key="2">
    <source>
        <dbReference type="ARBA" id="ARBA00004286"/>
    </source>
</evidence>
<feature type="domain" description="SET" evidence="8">
    <location>
        <begin position="244"/>
        <end position="354"/>
    </location>
</feature>
<dbReference type="InterPro" id="IPR046341">
    <property type="entry name" value="SET_dom_sf"/>
</dbReference>